<comment type="caution">
    <text evidence="2">The sequence shown here is derived from an EMBL/GenBank/DDBJ whole genome shotgun (WGS) entry which is preliminary data.</text>
</comment>
<gene>
    <name evidence="2" type="ORF">NU887_01810</name>
</gene>
<accession>A0A9X2P1X4</accession>
<dbReference type="RefSeq" id="WP_258421643.1">
    <property type="nucleotide sequence ID" value="NZ_JANSUY010000001.1"/>
</dbReference>
<dbReference type="Gene3D" id="2.60.120.10">
    <property type="entry name" value="Jelly Rolls"/>
    <property type="match status" value="1"/>
</dbReference>
<name>A0A9X2P1X4_9BACT</name>
<dbReference type="AlphaFoldDB" id="A0A9X2P1X4"/>
<keyword evidence="2" id="KW-0413">Isomerase</keyword>
<dbReference type="GO" id="GO:0016779">
    <property type="term" value="F:nucleotidyltransferase activity"/>
    <property type="evidence" value="ECO:0007669"/>
    <property type="project" value="InterPro"/>
</dbReference>
<evidence type="ECO:0000313" key="2">
    <source>
        <dbReference type="EMBL" id="MCR9013748.1"/>
    </source>
</evidence>
<dbReference type="SUPFAM" id="SSF51182">
    <property type="entry name" value="RmlC-like cupins"/>
    <property type="match status" value="1"/>
</dbReference>
<organism evidence="2 3">
    <name type="scientific">Aquiflexum gelatinilyticum</name>
    <dbReference type="NCBI Taxonomy" id="2961943"/>
    <lineage>
        <taxon>Bacteria</taxon>
        <taxon>Pseudomonadati</taxon>
        <taxon>Bacteroidota</taxon>
        <taxon>Cytophagia</taxon>
        <taxon>Cytophagales</taxon>
        <taxon>Cyclobacteriaceae</taxon>
        <taxon>Aquiflexum</taxon>
    </lineage>
</organism>
<dbReference type="InterPro" id="IPR001538">
    <property type="entry name" value="Man6P_isomerase-2_C"/>
</dbReference>
<evidence type="ECO:0000259" key="1">
    <source>
        <dbReference type="Pfam" id="PF01050"/>
    </source>
</evidence>
<dbReference type="InterPro" id="IPR014710">
    <property type="entry name" value="RmlC-like_jellyroll"/>
</dbReference>
<protein>
    <submittedName>
        <fullName evidence="2">Phosphoheptose isomerase</fullName>
    </submittedName>
</protein>
<dbReference type="InterPro" id="IPR011051">
    <property type="entry name" value="RmlC_Cupin_sf"/>
</dbReference>
<reference evidence="2" key="1">
    <citation type="submission" date="2022-08" db="EMBL/GenBank/DDBJ databases">
        <authorList>
            <person name="Zhang D."/>
        </authorList>
    </citation>
    <scope>NUCLEOTIDE SEQUENCE</scope>
    <source>
        <strain evidence="2">XJ19-11</strain>
    </source>
</reference>
<dbReference type="GO" id="GO:0005976">
    <property type="term" value="P:polysaccharide metabolic process"/>
    <property type="evidence" value="ECO:0007669"/>
    <property type="project" value="InterPro"/>
</dbReference>
<dbReference type="GO" id="GO:0016853">
    <property type="term" value="F:isomerase activity"/>
    <property type="evidence" value="ECO:0007669"/>
    <property type="project" value="UniProtKB-KW"/>
</dbReference>
<feature type="domain" description="Mannose-6-phosphate isomerase type II C-terminal" evidence="1">
    <location>
        <begin position="70"/>
        <end position="168"/>
    </location>
</feature>
<keyword evidence="3" id="KW-1185">Reference proteome</keyword>
<sequence length="173" mass="20404">MQQLDLNAKSSPKKIFEMLEKEVEEMGFEIEQKDLNRPWGGFFVISEKQITEFKKRFFPELVLTQSQINQKLSPKFLIVAPEKRLSWQYHFRREEVWKLVAGTSGLVRSNTDEQTDPLEMKIGELVILDKGERHRLLGKDNWGVVAEIWMHTDPQNPSDEEDIVRLQDDYARK</sequence>
<dbReference type="EMBL" id="JANSUY010000001">
    <property type="protein sequence ID" value="MCR9013748.1"/>
    <property type="molecule type" value="Genomic_DNA"/>
</dbReference>
<dbReference type="Proteomes" id="UP001142175">
    <property type="component" value="Unassembled WGS sequence"/>
</dbReference>
<dbReference type="Pfam" id="PF01050">
    <property type="entry name" value="MannoseP_isomer"/>
    <property type="match status" value="1"/>
</dbReference>
<evidence type="ECO:0000313" key="3">
    <source>
        <dbReference type="Proteomes" id="UP001142175"/>
    </source>
</evidence>
<proteinExistence type="predicted"/>